<dbReference type="Proteomes" id="UP000745859">
    <property type="component" value="Unassembled WGS sequence"/>
</dbReference>
<gene>
    <name evidence="1" type="ORF">FHR24_002673</name>
</gene>
<proteinExistence type="predicted"/>
<dbReference type="EMBL" id="JAASQL010000004">
    <property type="protein sequence ID" value="NIJ46195.1"/>
    <property type="molecule type" value="Genomic_DNA"/>
</dbReference>
<organism evidence="1 2">
    <name type="scientific">Wenyingzhuangia heitensis</name>
    <dbReference type="NCBI Taxonomy" id="1487859"/>
    <lineage>
        <taxon>Bacteria</taxon>
        <taxon>Pseudomonadati</taxon>
        <taxon>Bacteroidota</taxon>
        <taxon>Flavobacteriia</taxon>
        <taxon>Flavobacteriales</taxon>
        <taxon>Flavobacteriaceae</taxon>
        <taxon>Wenyingzhuangia</taxon>
    </lineage>
</organism>
<evidence type="ECO:0000313" key="2">
    <source>
        <dbReference type="Proteomes" id="UP000745859"/>
    </source>
</evidence>
<protein>
    <submittedName>
        <fullName evidence="1">Uncharacterized protein</fullName>
    </submittedName>
</protein>
<sequence length="116" mass="13260">MKLGSNVSFEDFTIGFTKNKNEADFIISKSNFPDFKIKAGNNITFPDIKITVSKDVTFPDVKIKIIKAGIPNYLIYNEKDFTNIQDVTVVLLPIINVYTKNKNKKLIKFLIRNRGN</sequence>
<keyword evidence="2" id="KW-1185">Reference proteome</keyword>
<reference evidence="1 2" key="1">
    <citation type="submission" date="2020-03" db="EMBL/GenBank/DDBJ databases">
        <title>Genomic Encyclopedia of Type Strains, Phase IV (KMG-IV): sequencing the most valuable type-strain genomes for metagenomic binning, comparative biology and taxonomic classification.</title>
        <authorList>
            <person name="Goeker M."/>
        </authorList>
    </citation>
    <scope>NUCLEOTIDE SEQUENCE [LARGE SCALE GENOMIC DNA]</scope>
    <source>
        <strain evidence="1 2">DSM 101599</strain>
    </source>
</reference>
<name>A0ABX0UEA3_9FLAO</name>
<evidence type="ECO:0000313" key="1">
    <source>
        <dbReference type="EMBL" id="NIJ46195.1"/>
    </source>
</evidence>
<comment type="caution">
    <text evidence="1">The sequence shown here is derived from an EMBL/GenBank/DDBJ whole genome shotgun (WGS) entry which is preliminary data.</text>
</comment>
<accession>A0ABX0UEA3</accession>
<dbReference type="RefSeq" id="WP_167189758.1">
    <property type="nucleotide sequence ID" value="NZ_JAASQL010000004.1"/>
</dbReference>